<keyword evidence="2" id="KW-1185">Reference proteome</keyword>
<comment type="caution">
    <text evidence="1">The sequence shown here is derived from an EMBL/GenBank/DDBJ whole genome shotgun (WGS) entry which is preliminary data.</text>
</comment>
<sequence length="108" mass="11643">MSVKHIRVHVGNNLNAIVKDGKNVDAVVTFKPKDALPYSTPQIGGGVEYQLPNGLGYNSHELDLTISVRSNTLGDAETMTVIPLNANDLYVNLEGTYNGAVDIQTAFK</sequence>
<dbReference type="EMBL" id="JBHULE010000002">
    <property type="protein sequence ID" value="MFD2561382.1"/>
    <property type="molecule type" value="Genomic_DNA"/>
</dbReference>
<protein>
    <submittedName>
        <fullName evidence="1">Uncharacterized protein</fullName>
    </submittedName>
</protein>
<organism evidence="1 2">
    <name type="scientific">Aquimarina rubra</name>
    <dbReference type="NCBI Taxonomy" id="1920033"/>
    <lineage>
        <taxon>Bacteria</taxon>
        <taxon>Pseudomonadati</taxon>
        <taxon>Bacteroidota</taxon>
        <taxon>Flavobacteriia</taxon>
        <taxon>Flavobacteriales</taxon>
        <taxon>Flavobacteriaceae</taxon>
        <taxon>Aquimarina</taxon>
    </lineage>
</organism>
<evidence type="ECO:0000313" key="1">
    <source>
        <dbReference type="EMBL" id="MFD2561382.1"/>
    </source>
</evidence>
<proteinExistence type="predicted"/>
<dbReference type="RefSeq" id="WP_378289037.1">
    <property type="nucleotide sequence ID" value="NZ_JBHULE010000002.1"/>
</dbReference>
<dbReference type="Proteomes" id="UP001597319">
    <property type="component" value="Unassembled WGS sequence"/>
</dbReference>
<gene>
    <name evidence="1" type="ORF">ACFSR1_01795</name>
</gene>
<accession>A0ABW5LD07</accession>
<evidence type="ECO:0000313" key="2">
    <source>
        <dbReference type="Proteomes" id="UP001597319"/>
    </source>
</evidence>
<name>A0ABW5LD07_9FLAO</name>
<reference evidence="2" key="1">
    <citation type="journal article" date="2019" name="Int. J. Syst. Evol. Microbiol.">
        <title>The Global Catalogue of Microorganisms (GCM) 10K type strain sequencing project: providing services to taxonomists for standard genome sequencing and annotation.</title>
        <authorList>
            <consortium name="The Broad Institute Genomics Platform"/>
            <consortium name="The Broad Institute Genome Sequencing Center for Infectious Disease"/>
            <person name="Wu L."/>
            <person name="Ma J."/>
        </authorList>
    </citation>
    <scope>NUCLEOTIDE SEQUENCE [LARGE SCALE GENOMIC DNA]</scope>
    <source>
        <strain evidence="2">KCTC 52274</strain>
    </source>
</reference>